<dbReference type="AlphaFoldDB" id="A0A9W8BBR3"/>
<reference evidence="6" key="1">
    <citation type="submission" date="2022-07" db="EMBL/GenBank/DDBJ databases">
        <title>Phylogenomic reconstructions and comparative analyses of Kickxellomycotina fungi.</title>
        <authorList>
            <person name="Reynolds N.K."/>
            <person name="Stajich J.E."/>
            <person name="Barry K."/>
            <person name="Grigoriev I.V."/>
            <person name="Crous P."/>
            <person name="Smith M.E."/>
        </authorList>
    </citation>
    <scope>NUCLEOTIDE SEQUENCE</scope>
    <source>
        <strain evidence="6">RSA 567</strain>
    </source>
</reference>
<dbReference type="GO" id="GO:0005634">
    <property type="term" value="C:nucleus"/>
    <property type="evidence" value="ECO:0007669"/>
    <property type="project" value="UniProtKB-SubCell"/>
</dbReference>
<dbReference type="Proteomes" id="UP001151582">
    <property type="component" value="Unassembled WGS sequence"/>
</dbReference>
<evidence type="ECO:0000256" key="3">
    <source>
        <dbReference type="ARBA" id="ARBA00023163"/>
    </source>
</evidence>
<evidence type="ECO:0000256" key="4">
    <source>
        <dbReference type="ARBA" id="ARBA00023242"/>
    </source>
</evidence>
<dbReference type="EMBL" id="JANBQB010000032">
    <property type="protein sequence ID" value="KAJ1984039.1"/>
    <property type="molecule type" value="Genomic_DNA"/>
</dbReference>
<evidence type="ECO:0008006" key="8">
    <source>
        <dbReference type="Google" id="ProtNLM"/>
    </source>
</evidence>
<comment type="caution">
    <text evidence="6">The sequence shown here is derived from an EMBL/GenBank/DDBJ whole genome shotgun (WGS) entry which is preliminary data.</text>
</comment>
<dbReference type="CDD" id="cd22933">
    <property type="entry name" value="HFD_HFI1"/>
    <property type="match status" value="1"/>
</dbReference>
<dbReference type="GO" id="GO:0000124">
    <property type="term" value="C:SAGA complex"/>
    <property type="evidence" value="ECO:0007669"/>
    <property type="project" value="UniProtKB-ARBA"/>
</dbReference>
<keyword evidence="3" id="KW-0804">Transcription</keyword>
<dbReference type="Pfam" id="PF12767">
    <property type="entry name" value="SAGA-Tad1"/>
    <property type="match status" value="1"/>
</dbReference>
<evidence type="ECO:0000313" key="6">
    <source>
        <dbReference type="EMBL" id="KAJ1984039.1"/>
    </source>
</evidence>
<evidence type="ECO:0000256" key="5">
    <source>
        <dbReference type="SAM" id="MobiDB-lite"/>
    </source>
</evidence>
<name>A0A9W8BBR3_9FUNG</name>
<dbReference type="GO" id="GO:0006357">
    <property type="term" value="P:regulation of transcription by RNA polymerase II"/>
    <property type="evidence" value="ECO:0007669"/>
    <property type="project" value="TreeGrafter"/>
</dbReference>
<sequence length="413" mass="45424">MGPRSDSRRDAIALKQQLADALGDNGPQYWKALTEFVTGKLNRQEFDFYANLYIPAHHVHLHNAFILATIHNAHREDTPPEDRKSVEWSRKRRYDEAHGYSAADGSGINSLLDDDGPFDVAQQQRARRQKLKKLLQSMSKADRRMIRQLLKKAPDTPTRPDDLVRHGSQRPVLPIDMQRIPPAAVADYARGVQAPLCSDTKSIPDIESLRDRLLAITLEHGLLDGVSSECIDIMLYALDNHLRDIVFNCISKVRANRPVGPQYTPASTSPTTSPSSAVSGSSLTTLRLSDLLFSLEIAPHVLTEMPISIERLSSSIVYPSDSEDDLPEASSNGKKVAGKTGSEGHPRPGFPVSEQSPDKLRARSQSFYTNSPSALTRRSNSAQSPPVPKAPRLSLQTSPATGKYPLLGPASMS</sequence>
<organism evidence="6 7">
    <name type="scientific">Dimargaris verticillata</name>
    <dbReference type="NCBI Taxonomy" id="2761393"/>
    <lineage>
        <taxon>Eukaryota</taxon>
        <taxon>Fungi</taxon>
        <taxon>Fungi incertae sedis</taxon>
        <taxon>Zoopagomycota</taxon>
        <taxon>Kickxellomycotina</taxon>
        <taxon>Dimargaritomycetes</taxon>
        <taxon>Dimargaritales</taxon>
        <taxon>Dimargaritaceae</taxon>
        <taxon>Dimargaris</taxon>
    </lineage>
</organism>
<gene>
    <name evidence="6" type="ORF">H4R34_000901</name>
</gene>
<dbReference type="PANTHER" id="PTHR21277:SF5">
    <property type="entry name" value="TRANSCRIPTIONAL ADAPTER 1"/>
    <property type="match status" value="1"/>
</dbReference>
<feature type="region of interest" description="Disordered" evidence="5">
    <location>
        <begin position="320"/>
        <end position="413"/>
    </location>
</feature>
<comment type="subcellular location">
    <subcellularLocation>
        <location evidence="1">Nucleus</location>
    </subcellularLocation>
</comment>
<feature type="region of interest" description="Disordered" evidence="5">
    <location>
        <begin position="258"/>
        <end position="280"/>
    </location>
</feature>
<feature type="compositionally biased region" description="Polar residues" evidence="5">
    <location>
        <begin position="363"/>
        <end position="384"/>
    </location>
</feature>
<proteinExistence type="predicted"/>
<keyword evidence="4" id="KW-0539">Nucleus</keyword>
<dbReference type="OrthoDB" id="10264870at2759"/>
<evidence type="ECO:0000313" key="7">
    <source>
        <dbReference type="Proteomes" id="UP001151582"/>
    </source>
</evidence>
<protein>
    <recommendedName>
        <fullName evidence="8">Transcriptional regulator of RNA polII, SAGA, subunit-domain-containing protein</fullName>
    </recommendedName>
</protein>
<dbReference type="GO" id="GO:0003713">
    <property type="term" value="F:transcription coactivator activity"/>
    <property type="evidence" value="ECO:0007669"/>
    <property type="project" value="TreeGrafter"/>
</dbReference>
<feature type="compositionally biased region" description="Low complexity" evidence="5">
    <location>
        <begin position="264"/>
        <end position="280"/>
    </location>
</feature>
<accession>A0A9W8BBR3</accession>
<keyword evidence="7" id="KW-1185">Reference proteome</keyword>
<dbReference type="InterPro" id="IPR024738">
    <property type="entry name" value="Hfi1/Tada1"/>
</dbReference>
<keyword evidence="2" id="KW-0805">Transcription regulation</keyword>
<evidence type="ECO:0000256" key="1">
    <source>
        <dbReference type="ARBA" id="ARBA00004123"/>
    </source>
</evidence>
<evidence type="ECO:0000256" key="2">
    <source>
        <dbReference type="ARBA" id="ARBA00023015"/>
    </source>
</evidence>
<dbReference type="PANTHER" id="PTHR21277">
    <property type="entry name" value="TRANSCRIPTIONAL ADAPTER 1"/>
    <property type="match status" value="1"/>
</dbReference>